<evidence type="ECO:0000256" key="1">
    <source>
        <dbReference type="ARBA" id="ARBA00000348"/>
    </source>
</evidence>
<dbReference type="GO" id="GO:0008968">
    <property type="term" value="F:D-sedoheptulose 7-phosphate isomerase activity"/>
    <property type="evidence" value="ECO:0007669"/>
    <property type="project" value="UniProtKB-UniRule"/>
</dbReference>
<comment type="similarity">
    <text evidence="4 10">Belongs to the SIS family. GmhA subfamily.</text>
</comment>
<dbReference type="GO" id="GO:0097367">
    <property type="term" value="F:carbohydrate derivative binding"/>
    <property type="evidence" value="ECO:0007669"/>
    <property type="project" value="InterPro"/>
</dbReference>
<keyword evidence="7 10" id="KW-0862">Zinc</keyword>
<dbReference type="AlphaFoldDB" id="A0A975R993"/>
<evidence type="ECO:0000256" key="10">
    <source>
        <dbReference type="HAMAP-Rule" id="MF_00067"/>
    </source>
</evidence>
<dbReference type="EC" id="5.3.1.28" evidence="10"/>
<dbReference type="GO" id="GO:0005975">
    <property type="term" value="P:carbohydrate metabolic process"/>
    <property type="evidence" value="ECO:0007669"/>
    <property type="project" value="UniProtKB-UniRule"/>
</dbReference>
<dbReference type="GO" id="GO:0008270">
    <property type="term" value="F:zinc ion binding"/>
    <property type="evidence" value="ECO:0007669"/>
    <property type="project" value="UniProtKB-UniRule"/>
</dbReference>
<feature type="binding site" evidence="10">
    <location>
        <position position="74"/>
    </location>
    <ligand>
        <name>substrate</name>
    </ligand>
</feature>
<dbReference type="HAMAP" id="MF_00067">
    <property type="entry name" value="GmhA"/>
    <property type="match status" value="1"/>
</dbReference>
<dbReference type="RefSeq" id="WP_215580820.1">
    <property type="nucleotide sequence ID" value="NZ_CP073754.1"/>
</dbReference>
<protein>
    <recommendedName>
        <fullName evidence="10">Phosphoheptose isomerase</fullName>
        <ecNumber evidence="10">5.3.1.28</ecNumber>
    </recommendedName>
    <alternativeName>
        <fullName evidence="10">Sedoheptulose 7-phosphate isomerase</fullName>
    </alternativeName>
</protein>
<evidence type="ECO:0000313" key="13">
    <source>
        <dbReference type="Proteomes" id="UP000676649"/>
    </source>
</evidence>
<feature type="binding site" evidence="10">
    <location>
        <begin position="61"/>
        <end position="63"/>
    </location>
    <ligand>
        <name>substrate</name>
    </ligand>
</feature>
<dbReference type="Gene3D" id="3.40.50.10490">
    <property type="entry name" value="Glucose-6-phosphate isomerase like protein, domain 1"/>
    <property type="match status" value="1"/>
</dbReference>
<feature type="binding site" evidence="10">
    <location>
        <position position="134"/>
    </location>
    <ligand>
        <name>substrate</name>
    </ligand>
</feature>
<dbReference type="InterPro" id="IPR004515">
    <property type="entry name" value="Phosphoheptose_Isoase"/>
</dbReference>
<comment type="catalytic activity">
    <reaction evidence="1 10">
        <text>2 D-sedoheptulose 7-phosphate = D-glycero-alpha-D-manno-heptose 7-phosphate + D-glycero-beta-D-manno-heptose 7-phosphate</text>
        <dbReference type="Rhea" id="RHEA:27489"/>
        <dbReference type="ChEBI" id="CHEBI:57483"/>
        <dbReference type="ChEBI" id="CHEBI:60203"/>
        <dbReference type="ChEBI" id="CHEBI:60204"/>
        <dbReference type="EC" id="5.3.1.28"/>
    </reaction>
</comment>
<comment type="function">
    <text evidence="2 10">Catalyzes the isomerization of sedoheptulose 7-phosphate in D-glycero-D-manno-heptose 7-phosphate.</text>
</comment>
<gene>
    <name evidence="10" type="primary">gmhA</name>
    <name evidence="12" type="ORF">KEF85_11820</name>
</gene>
<dbReference type="CDD" id="cd05006">
    <property type="entry name" value="SIS_GmhA"/>
    <property type="match status" value="1"/>
</dbReference>
<comment type="cofactor">
    <cofactor evidence="10">
        <name>Zn(2+)</name>
        <dbReference type="ChEBI" id="CHEBI:29105"/>
    </cofactor>
    <text evidence="10">Binds 1 zinc ion per subunit.</text>
</comment>
<comment type="pathway">
    <text evidence="10">Carbohydrate biosynthesis; D-glycero-D-manno-heptose 7-phosphate biosynthesis; D-glycero-alpha-D-manno-heptose 7-phosphate and D-glycero-beta-D-manno-heptose 7-phosphate from sedoheptulose 7-phosphate: step 1/1.</text>
</comment>
<evidence type="ECO:0000256" key="6">
    <source>
        <dbReference type="ARBA" id="ARBA00022723"/>
    </source>
</evidence>
<feature type="binding site" evidence="10">
    <location>
        <position position="189"/>
    </location>
    <ligand>
        <name>Zn(2+)</name>
        <dbReference type="ChEBI" id="CHEBI:29105"/>
    </ligand>
</feature>
<dbReference type="PANTHER" id="PTHR30390:SF6">
    <property type="entry name" value="DNAA INITIATOR-ASSOCIATING PROTEIN DIAA"/>
    <property type="match status" value="1"/>
</dbReference>
<feature type="binding site" evidence="10">
    <location>
        <position position="181"/>
    </location>
    <ligand>
        <name>Zn(2+)</name>
        <dbReference type="ChEBI" id="CHEBI:29105"/>
    </ligand>
</feature>
<accession>A0A975R993</accession>
<evidence type="ECO:0000259" key="11">
    <source>
        <dbReference type="PROSITE" id="PS51464"/>
    </source>
</evidence>
<dbReference type="PANTHER" id="PTHR30390">
    <property type="entry name" value="SEDOHEPTULOSE 7-PHOSPHATE ISOMERASE / DNAA INITIATOR-ASSOCIATING FACTOR FOR REPLICATION INITIATION"/>
    <property type="match status" value="1"/>
</dbReference>
<evidence type="ECO:0000256" key="5">
    <source>
        <dbReference type="ARBA" id="ARBA00022490"/>
    </source>
</evidence>
<feature type="binding site" evidence="10">
    <location>
        <begin position="129"/>
        <end position="131"/>
    </location>
    <ligand>
        <name>substrate</name>
    </ligand>
</feature>
<evidence type="ECO:0000256" key="3">
    <source>
        <dbReference type="ARBA" id="ARBA00004496"/>
    </source>
</evidence>
<dbReference type="SUPFAM" id="SSF53697">
    <property type="entry name" value="SIS domain"/>
    <property type="match status" value="1"/>
</dbReference>
<evidence type="ECO:0000256" key="2">
    <source>
        <dbReference type="ARBA" id="ARBA00003172"/>
    </source>
</evidence>
<organism evidence="12 13">
    <name type="scientific">Methylomonas paludis</name>
    <dbReference type="NCBI Taxonomy" id="1173101"/>
    <lineage>
        <taxon>Bacteria</taxon>
        <taxon>Pseudomonadati</taxon>
        <taxon>Pseudomonadota</taxon>
        <taxon>Gammaproteobacteria</taxon>
        <taxon>Methylococcales</taxon>
        <taxon>Methylococcaceae</taxon>
        <taxon>Methylomonas</taxon>
    </lineage>
</organism>
<keyword evidence="13" id="KW-1185">Reference proteome</keyword>
<keyword evidence="9 10" id="KW-0119">Carbohydrate metabolism</keyword>
<comment type="miscellaneous">
    <text evidence="10">The reaction produces a racemic mixture of D-glycero-alpha-D-manno-heptose 7-phosphate and D-glycero-beta-D-manno-heptose 7-phosphate.</text>
</comment>
<comment type="subunit">
    <text evidence="10">Homotetramer.</text>
</comment>
<dbReference type="PROSITE" id="PS51464">
    <property type="entry name" value="SIS"/>
    <property type="match status" value="1"/>
</dbReference>
<keyword evidence="6 10" id="KW-0479">Metal-binding</keyword>
<name>A0A975R993_9GAMM</name>
<dbReference type="InterPro" id="IPR001347">
    <property type="entry name" value="SIS_dom"/>
</dbReference>
<dbReference type="Proteomes" id="UP000676649">
    <property type="component" value="Chromosome"/>
</dbReference>
<feature type="binding site" evidence="10">
    <location>
        <position position="70"/>
    </location>
    <ligand>
        <name>Zn(2+)</name>
        <dbReference type="ChEBI" id="CHEBI:29105"/>
    </ligand>
</feature>
<dbReference type="InterPro" id="IPR035461">
    <property type="entry name" value="GmhA/DiaA"/>
</dbReference>
<dbReference type="InterPro" id="IPR046348">
    <property type="entry name" value="SIS_dom_sf"/>
</dbReference>
<keyword evidence="5 10" id="KW-0963">Cytoplasm</keyword>
<dbReference type="Pfam" id="PF13580">
    <property type="entry name" value="SIS_2"/>
    <property type="match status" value="1"/>
</dbReference>
<feature type="domain" description="SIS" evidence="11">
    <location>
        <begin position="46"/>
        <end position="201"/>
    </location>
</feature>
<proteinExistence type="inferred from homology"/>
<dbReference type="GO" id="GO:1901135">
    <property type="term" value="P:carbohydrate derivative metabolic process"/>
    <property type="evidence" value="ECO:0007669"/>
    <property type="project" value="InterPro"/>
</dbReference>
<dbReference type="KEGG" id="mpad:KEF85_11820"/>
<feature type="binding site" evidence="10">
    <location>
        <position position="181"/>
    </location>
    <ligand>
        <name>substrate</name>
    </ligand>
</feature>
<sequence>MHNDSNVGSIEAIQKLYRDGFEEHTQTHTATTINCITPLVKLTQICIDALNQGNKILFAGNGGSAADAQHLATELTIRFEINRPAIAAIALTTDTSTITAAANDFGFNLIFSRQVEALGKPGDVFIGITTSGKSPNILTAFEQARKMGITCVAFTGSAGAQLQDVVDVLIMVPSTNTARVQEEHILLGHLLCKGLEQNISAKRD</sequence>
<keyword evidence="8 10" id="KW-0413">Isomerase</keyword>
<evidence type="ECO:0000256" key="7">
    <source>
        <dbReference type="ARBA" id="ARBA00022833"/>
    </source>
</evidence>
<evidence type="ECO:0000256" key="8">
    <source>
        <dbReference type="ARBA" id="ARBA00023235"/>
    </source>
</evidence>
<dbReference type="GO" id="GO:0005737">
    <property type="term" value="C:cytoplasm"/>
    <property type="evidence" value="ECO:0007669"/>
    <property type="project" value="UniProtKB-SubCell"/>
</dbReference>
<comment type="subcellular location">
    <subcellularLocation>
        <location evidence="3 10">Cytoplasm</location>
    </subcellularLocation>
</comment>
<reference evidence="12" key="1">
    <citation type="submission" date="2021-04" db="EMBL/GenBank/DDBJ databases">
        <title>Draft genome sequence data of methanotrophic Methylovulum sp. strain S1L and Methylomonas sp. strain S2AM isolated from boreal lake water columns.</title>
        <authorList>
            <person name="Rissanen A.J."/>
            <person name="Mangayil R."/>
            <person name="Svenning M.M."/>
            <person name="Khanongnuch R."/>
        </authorList>
    </citation>
    <scope>NUCLEOTIDE SEQUENCE</scope>
    <source>
        <strain evidence="12">S2AM</strain>
    </source>
</reference>
<feature type="binding site" evidence="10">
    <location>
        <begin position="103"/>
        <end position="104"/>
    </location>
    <ligand>
        <name>substrate</name>
    </ligand>
</feature>
<dbReference type="EMBL" id="CP073754">
    <property type="protein sequence ID" value="QWF70038.1"/>
    <property type="molecule type" value="Genomic_DNA"/>
</dbReference>
<dbReference type="InterPro" id="IPR050099">
    <property type="entry name" value="SIS_GmhA/DiaA_subfam"/>
</dbReference>
<evidence type="ECO:0000256" key="9">
    <source>
        <dbReference type="ARBA" id="ARBA00023277"/>
    </source>
</evidence>
<evidence type="ECO:0000256" key="4">
    <source>
        <dbReference type="ARBA" id="ARBA00009894"/>
    </source>
</evidence>
<feature type="binding site" evidence="10">
    <location>
        <position position="74"/>
    </location>
    <ligand>
        <name>Zn(2+)</name>
        <dbReference type="ChEBI" id="CHEBI:29105"/>
    </ligand>
</feature>
<evidence type="ECO:0000313" key="12">
    <source>
        <dbReference type="EMBL" id="QWF70038.1"/>
    </source>
</evidence>